<keyword evidence="1" id="KW-0472">Membrane</keyword>
<name>A0AAD4BUG3_BOLED</name>
<dbReference type="PANTHER" id="PTHR39218:SF1">
    <property type="entry name" value="OXIDOREDUCTASE 14 KDA SUBUNIT, PUTATIVE (AFU_ORTHOLOGUE AFUA_1G12110)-RELATED"/>
    <property type="match status" value="1"/>
</dbReference>
<keyword evidence="1" id="KW-1133">Transmembrane helix</keyword>
<reference evidence="2" key="2">
    <citation type="journal article" date="2020" name="Nat. Commun.">
        <title>Large-scale genome sequencing of mycorrhizal fungi provides insights into the early evolution of symbiotic traits.</title>
        <authorList>
            <person name="Miyauchi S."/>
            <person name="Kiss E."/>
            <person name="Kuo A."/>
            <person name="Drula E."/>
            <person name="Kohler A."/>
            <person name="Sanchez-Garcia M."/>
            <person name="Morin E."/>
            <person name="Andreopoulos B."/>
            <person name="Barry K.W."/>
            <person name="Bonito G."/>
            <person name="Buee M."/>
            <person name="Carver A."/>
            <person name="Chen C."/>
            <person name="Cichocki N."/>
            <person name="Clum A."/>
            <person name="Culley D."/>
            <person name="Crous P.W."/>
            <person name="Fauchery L."/>
            <person name="Girlanda M."/>
            <person name="Hayes R.D."/>
            <person name="Keri Z."/>
            <person name="LaButti K."/>
            <person name="Lipzen A."/>
            <person name="Lombard V."/>
            <person name="Magnuson J."/>
            <person name="Maillard F."/>
            <person name="Murat C."/>
            <person name="Nolan M."/>
            <person name="Ohm R.A."/>
            <person name="Pangilinan J."/>
            <person name="Pereira M.F."/>
            <person name="Perotto S."/>
            <person name="Peter M."/>
            <person name="Pfister S."/>
            <person name="Riley R."/>
            <person name="Sitrit Y."/>
            <person name="Stielow J.B."/>
            <person name="Szollosi G."/>
            <person name="Zifcakova L."/>
            <person name="Stursova M."/>
            <person name="Spatafora J.W."/>
            <person name="Tedersoo L."/>
            <person name="Vaario L.M."/>
            <person name="Yamada A."/>
            <person name="Yan M."/>
            <person name="Wang P."/>
            <person name="Xu J."/>
            <person name="Bruns T."/>
            <person name="Baldrian P."/>
            <person name="Vilgalys R."/>
            <person name="Dunand C."/>
            <person name="Henrissat B."/>
            <person name="Grigoriev I.V."/>
            <person name="Hibbett D."/>
            <person name="Nagy L.G."/>
            <person name="Martin F.M."/>
        </authorList>
    </citation>
    <scope>NUCLEOTIDE SEQUENCE</scope>
    <source>
        <strain evidence="2">BED1</strain>
    </source>
</reference>
<keyword evidence="1" id="KW-0812">Transmembrane</keyword>
<evidence type="ECO:0000256" key="1">
    <source>
        <dbReference type="SAM" id="Phobius"/>
    </source>
</evidence>
<gene>
    <name evidence="2" type="ORF">L210DRAFT_3401244</name>
</gene>
<evidence type="ECO:0000313" key="2">
    <source>
        <dbReference type="EMBL" id="KAF8440427.1"/>
    </source>
</evidence>
<protein>
    <submittedName>
        <fullName evidence="2">Uncharacterized protein</fullName>
    </submittedName>
</protein>
<dbReference type="Proteomes" id="UP001194468">
    <property type="component" value="Unassembled WGS sequence"/>
</dbReference>
<reference evidence="2" key="1">
    <citation type="submission" date="2019-10" db="EMBL/GenBank/DDBJ databases">
        <authorList>
            <consortium name="DOE Joint Genome Institute"/>
            <person name="Kuo A."/>
            <person name="Miyauchi S."/>
            <person name="Kiss E."/>
            <person name="Drula E."/>
            <person name="Kohler A."/>
            <person name="Sanchez-Garcia M."/>
            <person name="Andreopoulos B."/>
            <person name="Barry K.W."/>
            <person name="Bonito G."/>
            <person name="Buee M."/>
            <person name="Carver A."/>
            <person name="Chen C."/>
            <person name="Cichocki N."/>
            <person name="Clum A."/>
            <person name="Culley D."/>
            <person name="Crous P.W."/>
            <person name="Fauchery L."/>
            <person name="Girlanda M."/>
            <person name="Hayes R."/>
            <person name="Keri Z."/>
            <person name="LaButti K."/>
            <person name="Lipzen A."/>
            <person name="Lombard V."/>
            <person name="Magnuson J."/>
            <person name="Maillard F."/>
            <person name="Morin E."/>
            <person name="Murat C."/>
            <person name="Nolan M."/>
            <person name="Ohm R."/>
            <person name="Pangilinan J."/>
            <person name="Pereira M."/>
            <person name="Perotto S."/>
            <person name="Peter M."/>
            <person name="Riley R."/>
            <person name="Sitrit Y."/>
            <person name="Stielow B."/>
            <person name="Szollosi G."/>
            <person name="Zifcakova L."/>
            <person name="Stursova M."/>
            <person name="Spatafora J.W."/>
            <person name="Tedersoo L."/>
            <person name="Vaario L.-M."/>
            <person name="Yamada A."/>
            <person name="Yan M."/>
            <person name="Wang P."/>
            <person name="Xu J."/>
            <person name="Bruns T."/>
            <person name="Baldrian P."/>
            <person name="Vilgalys R."/>
            <person name="Henrissat B."/>
            <person name="Grigoriev I.V."/>
            <person name="Hibbett D."/>
            <person name="Nagy L.G."/>
            <person name="Martin F.M."/>
        </authorList>
    </citation>
    <scope>NUCLEOTIDE SEQUENCE</scope>
    <source>
        <strain evidence="2">BED1</strain>
    </source>
</reference>
<dbReference type="AlphaFoldDB" id="A0AAD4BUG3"/>
<proteinExistence type="predicted"/>
<organism evidence="2 3">
    <name type="scientific">Boletus edulis BED1</name>
    <dbReference type="NCBI Taxonomy" id="1328754"/>
    <lineage>
        <taxon>Eukaryota</taxon>
        <taxon>Fungi</taxon>
        <taxon>Dikarya</taxon>
        <taxon>Basidiomycota</taxon>
        <taxon>Agaricomycotina</taxon>
        <taxon>Agaricomycetes</taxon>
        <taxon>Agaricomycetidae</taxon>
        <taxon>Boletales</taxon>
        <taxon>Boletineae</taxon>
        <taxon>Boletaceae</taxon>
        <taxon>Boletoideae</taxon>
        <taxon>Boletus</taxon>
    </lineage>
</organism>
<dbReference type="EMBL" id="WHUW01000012">
    <property type="protein sequence ID" value="KAF8440427.1"/>
    <property type="molecule type" value="Genomic_DNA"/>
</dbReference>
<accession>A0AAD4BUG3</accession>
<feature type="transmembrane region" description="Helical" evidence="1">
    <location>
        <begin position="34"/>
        <end position="51"/>
    </location>
</feature>
<keyword evidence="3" id="KW-1185">Reference proteome</keyword>
<comment type="caution">
    <text evidence="2">The sequence shown here is derived from an EMBL/GenBank/DDBJ whole genome shotgun (WGS) entry which is preliminary data.</text>
</comment>
<sequence length="74" mass="8257">MALLSTVLGFSVFGLASRFGQLGIQKRNLMDNLAGHAIAMVAFGYAGYWVHHYEMRTNELIAWKRAELQARADA</sequence>
<dbReference type="PANTHER" id="PTHR39218">
    <property type="entry name" value="OXIDOREDUCTASE 14 KDA SUBUNIT, PUTATIVE (AFU_ORTHOLOGUE AFUA_1G12110)-RELATED"/>
    <property type="match status" value="1"/>
</dbReference>
<evidence type="ECO:0000313" key="3">
    <source>
        <dbReference type="Proteomes" id="UP001194468"/>
    </source>
</evidence>